<sequence length="173" mass="19697">MIREMVEFMENSLPELIASVIGLVGVIVIIASLNLNVFIGSIVATVLIFIVYVATSKKTVSLNKSYNDELENQVAAISKNEVSHLDKHLRDIMKWNIKLSDLEAINFSIAFIILISFLVMSIIISVDDGIVQYGSLFALIMYVFQYMENVANLPFFYQNWLRLTEIKERIENI</sequence>
<keyword evidence="2 5" id="KW-0812">Transmembrane</keyword>
<proteinExistence type="predicted"/>
<accession>A0A1X9NCI0</accession>
<organism evidence="7 8">
    <name type="scientific">Oceanicoccus sagamiensis</name>
    <dbReference type="NCBI Taxonomy" id="716816"/>
    <lineage>
        <taxon>Bacteria</taxon>
        <taxon>Pseudomonadati</taxon>
        <taxon>Pseudomonadota</taxon>
        <taxon>Gammaproteobacteria</taxon>
        <taxon>Cellvibrionales</taxon>
        <taxon>Spongiibacteraceae</taxon>
        <taxon>Oceanicoccus</taxon>
    </lineage>
</organism>
<keyword evidence="3 5" id="KW-1133">Transmembrane helix</keyword>
<evidence type="ECO:0000256" key="4">
    <source>
        <dbReference type="ARBA" id="ARBA00023136"/>
    </source>
</evidence>
<dbReference type="GO" id="GO:0140359">
    <property type="term" value="F:ABC-type transporter activity"/>
    <property type="evidence" value="ECO:0007669"/>
    <property type="project" value="InterPro"/>
</dbReference>
<feature type="transmembrane region" description="Helical" evidence="5">
    <location>
        <begin position="104"/>
        <end position="124"/>
    </location>
</feature>
<dbReference type="GO" id="GO:0005524">
    <property type="term" value="F:ATP binding"/>
    <property type="evidence" value="ECO:0007669"/>
    <property type="project" value="InterPro"/>
</dbReference>
<dbReference type="Gene3D" id="1.20.1560.10">
    <property type="entry name" value="ABC transporter type 1, transmembrane domain"/>
    <property type="match status" value="1"/>
</dbReference>
<name>A0A1X9NCI0_9GAMM</name>
<dbReference type="InterPro" id="IPR011527">
    <property type="entry name" value="ABC1_TM_dom"/>
</dbReference>
<evidence type="ECO:0000259" key="6">
    <source>
        <dbReference type="PROSITE" id="PS50929"/>
    </source>
</evidence>
<keyword evidence="4 5" id="KW-0472">Membrane</keyword>
<evidence type="ECO:0000256" key="1">
    <source>
        <dbReference type="ARBA" id="ARBA00004651"/>
    </source>
</evidence>
<dbReference type="Pfam" id="PF13748">
    <property type="entry name" value="ABC_membrane_3"/>
    <property type="match status" value="1"/>
</dbReference>
<dbReference type="KEGG" id="osg:BST96_05460"/>
<dbReference type="Proteomes" id="UP000193450">
    <property type="component" value="Chromosome"/>
</dbReference>
<evidence type="ECO:0000313" key="7">
    <source>
        <dbReference type="EMBL" id="ARN73615.1"/>
    </source>
</evidence>
<evidence type="ECO:0000256" key="5">
    <source>
        <dbReference type="SAM" id="Phobius"/>
    </source>
</evidence>
<dbReference type="InterPro" id="IPR036640">
    <property type="entry name" value="ABC1_TM_sf"/>
</dbReference>
<protein>
    <recommendedName>
        <fullName evidence="6">ABC transmembrane type-1 domain-containing protein</fullName>
    </recommendedName>
</protein>
<keyword evidence="8" id="KW-1185">Reference proteome</keyword>
<dbReference type="STRING" id="716816.BST96_05460"/>
<evidence type="ECO:0000256" key="2">
    <source>
        <dbReference type="ARBA" id="ARBA00022692"/>
    </source>
</evidence>
<dbReference type="AlphaFoldDB" id="A0A1X9NCI0"/>
<dbReference type="SUPFAM" id="SSF90123">
    <property type="entry name" value="ABC transporter transmembrane region"/>
    <property type="match status" value="1"/>
</dbReference>
<dbReference type="PROSITE" id="PS50929">
    <property type="entry name" value="ABC_TM1F"/>
    <property type="match status" value="1"/>
</dbReference>
<dbReference type="EMBL" id="CP019343">
    <property type="protein sequence ID" value="ARN73615.1"/>
    <property type="molecule type" value="Genomic_DNA"/>
</dbReference>
<gene>
    <name evidence="7" type="ORF">BST96_05460</name>
</gene>
<feature type="transmembrane region" description="Helical" evidence="5">
    <location>
        <begin position="37"/>
        <end position="55"/>
    </location>
</feature>
<comment type="subcellular location">
    <subcellularLocation>
        <location evidence="1">Cell membrane</location>
        <topology evidence="1">Multi-pass membrane protein</topology>
    </subcellularLocation>
</comment>
<feature type="transmembrane region" description="Helical" evidence="5">
    <location>
        <begin position="130"/>
        <end position="147"/>
    </location>
</feature>
<evidence type="ECO:0000313" key="8">
    <source>
        <dbReference type="Proteomes" id="UP000193450"/>
    </source>
</evidence>
<feature type="domain" description="ABC transmembrane type-1" evidence="6">
    <location>
        <begin position="7"/>
        <end position="162"/>
    </location>
</feature>
<evidence type="ECO:0000256" key="3">
    <source>
        <dbReference type="ARBA" id="ARBA00022989"/>
    </source>
</evidence>
<reference evidence="7 8" key="1">
    <citation type="submission" date="2016-11" db="EMBL/GenBank/DDBJ databases">
        <title>Trade-off between light-utilization and light-protection in marine flavobacteria.</title>
        <authorList>
            <person name="Kumagai Y."/>
        </authorList>
    </citation>
    <scope>NUCLEOTIDE SEQUENCE [LARGE SCALE GENOMIC DNA]</scope>
    <source>
        <strain evidence="7 8">NBRC 107125</strain>
    </source>
</reference>
<feature type="transmembrane region" description="Helical" evidence="5">
    <location>
        <begin position="12"/>
        <end position="31"/>
    </location>
</feature>
<dbReference type="GO" id="GO:0005886">
    <property type="term" value="C:plasma membrane"/>
    <property type="evidence" value="ECO:0007669"/>
    <property type="project" value="UniProtKB-SubCell"/>
</dbReference>